<evidence type="ECO:0000256" key="2">
    <source>
        <dbReference type="ARBA" id="ARBA00023136"/>
    </source>
</evidence>
<dbReference type="SUPFAM" id="SSF103088">
    <property type="entry name" value="OmpA-like"/>
    <property type="match status" value="1"/>
</dbReference>
<proteinExistence type="predicted"/>
<evidence type="ECO:0000256" key="1">
    <source>
        <dbReference type="ARBA" id="ARBA00004442"/>
    </source>
</evidence>
<evidence type="ECO:0000313" key="7">
    <source>
        <dbReference type="EMBL" id="MDQ0288748.1"/>
    </source>
</evidence>
<dbReference type="PRINTS" id="PR01021">
    <property type="entry name" value="OMPADOMAIN"/>
</dbReference>
<feature type="region of interest" description="Disordered" evidence="5">
    <location>
        <begin position="65"/>
        <end position="84"/>
    </location>
</feature>
<name>A0AAE4ANB2_9BACT</name>
<dbReference type="AlphaFoldDB" id="A0AAE4ANB2"/>
<dbReference type="InterPro" id="IPR050330">
    <property type="entry name" value="Bact_OuterMem_StrucFunc"/>
</dbReference>
<dbReference type="Proteomes" id="UP001238163">
    <property type="component" value="Unassembled WGS sequence"/>
</dbReference>
<gene>
    <name evidence="7" type="ORF">J3R75_000855</name>
</gene>
<dbReference type="RefSeq" id="WP_307260082.1">
    <property type="nucleotide sequence ID" value="NZ_JAUSVL010000001.1"/>
</dbReference>
<keyword evidence="3" id="KW-0998">Cell outer membrane</keyword>
<evidence type="ECO:0000256" key="5">
    <source>
        <dbReference type="SAM" id="MobiDB-lite"/>
    </source>
</evidence>
<dbReference type="GO" id="GO:0009279">
    <property type="term" value="C:cell outer membrane"/>
    <property type="evidence" value="ECO:0007669"/>
    <property type="project" value="UniProtKB-SubCell"/>
</dbReference>
<organism evidence="7 8">
    <name type="scientific">Oligosphaera ethanolica</name>
    <dbReference type="NCBI Taxonomy" id="760260"/>
    <lineage>
        <taxon>Bacteria</taxon>
        <taxon>Pseudomonadati</taxon>
        <taxon>Lentisphaerota</taxon>
        <taxon>Oligosphaeria</taxon>
        <taxon>Oligosphaerales</taxon>
        <taxon>Oligosphaeraceae</taxon>
        <taxon>Oligosphaera</taxon>
    </lineage>
</organism>
<evidence type="ECO:0000256" key="3">
    <source>
        <dbReference type="ARBA" id="ARBA00023237"/>
    </source>
</evidence>
<dbReference type="InterPro" id="IPR006665">
    <property type="entry name" value="OmpA-like"/>
</dbReference>
<dbReference type="InterPro" id="IPR036737">
    <property type="entry name" value="OmpA-like_sf"/>
</dbReference>
<reference evidence="7" key="1">
    <citation type="submission" date="2023-07" db="EMBL/GenBank/DDBJ databases">
        <title>Genomic Encyclopedia of Type Strains, Phase IV (KMG-IV): sequencing the most valuable type-strain genomes for metagenomic binning, comparative biology and taxonomic classification.</title>
        <authorList>
            <person name="Goeker M."/>
        </authorList>
    </citation>
    <scope>NUCLEOTIDE SEQUENCE</scope>
    <source>
        <strain evidence="7">DSM 24202</strain>
    </source>
</reference>
<dbReference type="Gene3D" id="3.30.1330.60">
    <property type="entry name" value="OmpA-like domain"/>
    <property type="match status" value="1"/>
</dbReference>
<dbReference type="InterPro" id="IPR006664">
    <property type="entry name" value="OMP_bac"/>
</dbReference>
<evidence type="ECO:0000256" key="4">
    <source>
        <dbReference type="PROSITE-ProRule" id="PRU00473"/>
    </source>
</evidence>
<protein>
    <submittedName>
        <fullName evidence="7">Outer membrane protein OmpA-like peptidoglycan-associated protein</fullName>
    </submittedName>
</protein>
<feature type="compositionally biased region" description="Gly residues" evidence="5">
    <location>
        <begin position="72"/>
        <end position="84"/>
    </location>
</feature>
<dbReference type="Pfam" id="PF00691">
    <property type="entry name" value="OmpA"/>
    <property type="match status" value="1"/>
</dbReference>
<accession>A0AAE4ANB2</accession>
<dbReference type="CDD" id="cd07185">
    <property type="entry name" value="OmpA_C-like"/>
    <property type="match status" value="1"/>
</dbReference>
<dbReference type="PANTHER" id="PTHR30329:SF21">
    <property type="entry name" value="LIPOPROTEIN YIAD-RELATED"/>
    <property type="match status" value="1"/>
</dbReference>
<keyword evidence="8" id="KW-1185">Reference proteome</keyword>
<evidence type="ECO:0000259" key="6">
    <source>
        <dbReference type="PROSITE" id="PS51123"/>
    </source>
</evidence>
<sequence length="218" mass="23352">MMSKIALSRITVLFLITVMVTVGCAKKPKLRLENLQNNPAGSAFDGTNGAGDGYDPGSFSPSGLAPLDGLAGQDGTGKDGAGSGAWGDLGSPVADANASNFVKNGTYWNDKVYFDYNRSEVRSSERPKLEALAGHLQNNPVFAVVIEGHCDDRGSDEYNRALSERRSLAVRDYLVTLGIAAERMHTVSYGEDRPAVADAVTEADHQLNRRAEFLIGTR</sequence>
<comment type="caution">
    <text evidence="7">The sequence shown here is derived from an EMBL/GenBank/DDBJ whole genome shotgun (WGS) entry which is preliminary data.</text>
</comment>
<dbReference type="PANTHER" id="PTHR30329">
    <property type="entry name" value="STATOR ELEMENT OF FLAGELLAR MOTOR COMPLEX"/>
    <property type="match status" value="1"/>
</dbReference>
<feature type="region of interest" description="Disordered" evidence="5">
    <location>
        <begin position="36"/>
        <end position="58"/>
    </location>
</feature>
<dbReference type="PROSITE" id="PS51123">
    <property type="entry name" value="OMPA_2"/>
    <property type="match status" value="1"/>
</dbReference>
<feature type="domain" description="OmpA-like" evidence="6">
    <location>
        <begin position="101"/>
        <end position="218"/>
    </location>
</feature>
<dbReference type="PROSITE" id="PS51257">
    <property type="entry name" value="PROKAR_LIPOPROTEIN"/>
    <property type="match status" value="1"/>
</dbReference>
<dbReference type="EMBL" id="JAUSVL010000001">
    <property type="protein sequence ID" value="MDQ0288748.1"/>
    <property type="molecule type" value="Genomic_DNA"/>
</dbReference>
<evidence type="ECO:0000313" key="8">
    <source>
        <dbReference type="Proteomes" id="UP001238163"/>
    </source>
</evidence>
<comment type="subcellular location">
    <subcellularLocation>
        <location evidence="1">Cell outer membrane</location>
    </subcellularLocation>
</comment>
<keyword evidence="2 4" id="KW-0472">Membrane</keyword>